<reference evidence="2" key="1">
    <citation type="submission" date="2016-04" db="EMBL/GenBank/DDBJ databases">
        <title>Draft genome sequence of freshwater magnetotactic bacteria Magnetospirillum marisnigri SP-1 and Magnetospirillum moscoviense BB-1.</title>
        <authorList>
            <person name="Koziaeva V."/>
            <person name="Dziuba M.V."/>
            <person name="Ivanov T.M."/>
            <person name="Kuznetsov B."/>
            <person name="Grouzdev D.S."/>
        </authorList>
    </citation>
    <scope>NUCLEOTIDE SEQUENCE [LARGE SCALE GENOMIC DNA]</scope>
    <source>
        <strain evidence="2">BB-1</strain>
    </source>
</reference>
<proteinExistence type="predicted"/>
<dbReference type="AlphaFoldDB" id="A0A178MP20"/>
<dbReference type="Gene3D" id="3.30.930.10">
    <property type="entry name" value="Bira Bifunctional Protein, Domain 2"/>
    <property type="match status" value="1"/>
</dbReference>
<dbReference type="InterPro" id="IPR045864">
    <property type="entry name" value="aa-tRNA-synth_II/BPL/LPL"/>
</dbReference>
<dbReference type="EMBL" id="LWQU01000138">
    <property type="protein sequence ID" value="OAN50540.1"/>
    <property type="molecule type" value="Genomic_DNA"/>
</dbReference>
<comment type="caution">
    <text evidence="2">The sequence shown here is derived from an EMBL/GenBank/DDBJ whole genome shotgun (WGS) entry which is preliminary data.</text>
</comment>
<keyword evidence="3" id="KW-1185">Reference proteome</keyword>
<dbReference type="InterPro" id="IPR050664">
    <property type="entry name" value="Octanoyltrans_LipM/LipL"/>
</dbReference>
<dbReference type="OrthoDB" id="9787898at2"/>
<dbReference type="Proteomes" id="UP000078543">
    <property type="component" value="Unassembled WGS sequence"/>
</dbReference>
<dbReference type="PANTHER" id="PTHR43679">
    <property type="entry name" value="OCTANOYLTRANSFERASE LIPM-RELATED"/>
    <property type="match status" value="1"/>
</dbReference>
<accession>A0A178MP20</accession>
<name>A0A178MP20_9PROT</name>
<organism evidence="2 3">
    <name type="scientific">Magnetospirillum moscoviense</name>
    <dbReference type="NCBI Taxonomy" id="1437059"/>
    <lineage>
        <taxon>Bacteria</taxon>
        <taxon>Pseudomonadati</taxon>
        <taxon>Pseudomonadota</taxon>
        <taxon>Alphaproteobacteria</taxon>
        <taxon>Rhodospirillales</taxon>
        <taxon>Rhodospirillaceae</taxon>
        <taxon>Magnetospirillum</taxon>
    </lineage>
</organism>
<evidence type="ECO:0000313" key="3">
    <source>
        <dbReference type="Proteomes" id="UP000078543"/>
    </source>
</evidence>
<dbReference type="PANTHER" id="PTHR43679:SF2">
    <property type="entry name" value="OCTANOYL-[GCVH]:PROTEIN N-OCTANOYLTRANSFERASE"/>
    <property type="match status" value="1"/>
</dbReference>
<sequence>MTQLRVIDSGLRGARANMAFGAALVSGRRRGTSPDTLRFFRFPPTVLIGRHQSLTAEVDLSRADGVELARRLTGGGAVYIDPRQICWEVVMAARAPLPEMTAHVCEAVASGLERLGVAARFRPGNDIEVAGRKICGTAGYAEDGIMLLHGTLLIDADIARMADVLTPPADKLARHGAGGVAERVTSLRAILGQVPSFEAVKDAVTNGMASLGFTPYAGEIASPEEQDAAQLLAGPLGGEHFLETGDLDAD</sequence>
<dbReference type="PROSITE" id="PS51733">
    <property type="entry name" value="BPL_LPL_CATALYTIC"/>
    <property type="match status" value="1"/>
</dbReference>
<evidence type="ECO:0000259" key="1">
    <source>
        <dbReference type="PROSITE" id="PS51733"/>
    </source>
</evidence>
<dbReference type="InterPro" id="IPR004143">
    <property type="entry name" value="BPL_LPL_catalytic"/>
</dbReference>
<dbReference type="Pfam" id="PF21948">
    <property type="entry name" value="LplA-B_cat"/>
    <property type="match status" value="1"/>
</dbReference>
<dbReference type="STRING" id="1437059.A6A05_12260"/>
<feature type="domain" description="BPL/LPL catalytic" evidence="1">
    <location>
        <begin position="31"/>
        <end position="216"/>
    </location>
</feature>
<dbReference type="CDD" id="cd16443">
    <property type="entry name" value="LplA"/>
    <property type="match status" value="1"/>
</dbReference>
<protein>
    <recommendedName>
        <fullName evidence="1">BPL/LPL catalytic domain-containing protein</fullName>
    </recommendedName>
</protein>
<evidence type="ECO:0000313" key="2">
    <source>
        <dbReference type="EMBL" id="OAN50540.1"/>
    </source>
</evidence>
<gene>
    <name evidence="2" type="ORF">A6A05_12260</name>
</gene>
<dbReference type="SUPFAM" id="SSF55681">
    <property type="entry name" value="Class II aaRS and biotin synthetases"/>
    <property type="match status" value="1"/>
</dbReference>
<dbReference type="RefSeq" id="WP_068500261.1">
    <property type="nucleotide sequence ID" value="NZ_LWQU01000138.1"/>
</dbReference>